<evidence type="ECO:0000313" key="6">
    <source>
        <dbReference type="EMBL" id="NYF39889.1"/>
    </source>
</evidence>
<dbReference type="GO" id="GO:0051118">
    <property type="term" value="F:glucan endo-1,3-alpha-glucosidase activity"/>
    <property type="evidence" value="ECO:0007669"/>
    <property type="project" value="InterPro"/>
</dbReference>
<sequence>MINRYRTALAALVTLAVLGAAPTAPASALTPAPAPASAPVPASAATPVSATFAATDDVFVSQAEPAKNFATATWLSICGGTCSSSSATGQRIALTRFKVTGIPDDAENVKATLEVASTRTTDTTVTARAVTGGWTEAATWNTRPALGDAAGSHTGFTSGQTAKLDVSSAVTGDGTYSFALTQTDDTPTVLSSSRESGDRGPRLTVSYTEGSGDEANAGPLPFAMPGTAQLRTSARKVFAHYFPPYPVSLDDQDPASDYYARNYLKPDGESGKHSAYGGLLRDRPLGRAPLSGDWASADYKTEVRQAVAAGLDGFTVDILSVTSSQWTRVRKLVAAAEAVDPGFKIVLMPDMNGLASVDAATLATALADLAASKSVYRLGDGRLVVAPFKAEGRTAAWWSDWMKTMETEHGIKVALVPCLLDFNKYRDAFGPISYGFANWGNRNPAANSSLTTNIDTAHGMGRIWMQPVSVQDERPNQGIYDEAANTENLRATWKGAIDGKAEWVQLTTWNDYSENTQFAPSRNAGWTYLDISAYYLTCYKLGCPKITKDVAYLTHRVQPYAAQPSYPETKLMKPRAGGTPSRDTVEVLTMLTAAGKVSVTVGGTTQTYDAPAGVSARTFALKAGTVSASVARNGAAVTAVTSPYKVTATPYVQDLHYRAVSSGRS</sequence>
<feature type="signal peptide" evidence="4">
    <location>
        <begin position="1"/>
        <end position="26"/>
    </location>
</feature>
<gene>
    <name evidence="6" type="ORF">HDA43_002048</name>
</gene>
<reference evidence="6 7" key="1">
    <citation type="submission" date="2020-07" db="EMBL/GenBank/DDBJ databases">
        <title>Sequencing the genomes of 1000 actinobacteria strains.</title>
        <authorList>
            <person name="Klenk H.-P."/>
        </authorList>
    </citation>
    <scope>NUCLEOTIDE SEQUENCE [LARGE SCALE GENOMIC DNA]</scope>
    <source>
        <strain evidence="6 7">DSM 45763</strain>
    </source>
</reference>
<dbReference type="Pfam" id="PF03659">
    <property type="entry name" value="Glyco_hydro_71"/>
    <property type="match status" value="1"/>
</dbReference>
<feature type="domain" description="Carbohydrate-binding module family 96" evidence="5">
    <location>
        <begin position="50"/>
        <end position="206"/>
    </location>
</feature>
<evidence type="ECO:0000256" key="4">
    <source>
        <dbReference type="SAM" id="SignalP"/>
    </source>
</evidence>
<dbReference type="InterPro" id="IPR055372">
    <property type="entry name" value="CBM96"/>
</dbReference>
<dbReference type="Gene3D" id="3.20.20.80">
    <property type="entry name" value="Glycosidases"/>
    <property type="match status" value="1"/>
</dbReference>
<comment type="caution">
    <text evidence="6">The sequence shown here is derived from an EMBL/GenBank/DDBJ whole genome shotgun (WGS) entry which is preliminary data.</text>
</comment>
<keyword evidence="3 4" id="KW-0732">Signal</keyword>
<name>A0A852UUG6_9ACTN</name>
<dbReference type="GO" id="GO:0005576">
    <property type="term" value="C:extracellular region"/>
    <property type="evidence" value="ECO:0007669"/>
    <property type="project" value="UniProtKB-SubCell"/>
</dbReference>
<dbReference type="AlphaFoldDB" id="A0A852UUG6"/>
<evidence type="ECO:0000256" key="3">
    <source>
        <dbReference type="ARBA" id="ARBA00022729"/>
    </source>
</evidence>
<dbReference type="NCBIfam" id="NF033679">
    <property type="entry name" value="DNRLRE_dom"/>
    <property type="match status" value="1"/>
</dbReference>
<evidence type="ECO:0000256" key="1">
    <source>
        <dbReference type="ARBA" id="ARBA00004613"/>
    </source>
</evidence>
<evidence type="ECO:0000313" key="7">
    <source>
        <dbReference type="Proteomes" id="UP000576393"/>
    </source>
</evidence>
<dbReference type="EMBL" id="JACCCO010000001">
    <property type="protein sequence ID" value="NYF39889.1"/>
    <property type="molecule type" value="Genomic_DNA"/>
</dbReference>
<keyword evidence="7" id="KW-1185">Reference proteome</keyword>
<dbReference type="RefSeq" id="WP_179819472.1">
    <property type="nucleotide sequence ID" value="NZ_JACCCO010000001.1"/>
</dbReference>
<protein>
    <recommendedName>
        <fullName evidence="5">Carbohydrate-binding module family 96 domain-containing protein</fullName>
    </recommendedName>
</protein>
<proteinExistence type="predicted"/>
<dbReference type="InterPro" id="IPR005197">
    <property type="entry name" value="Glyco_hydro_71"/>
</dbReference>
<dbReference type="Pfam" id="PF24517">
    <property type="entry name" value="CBM96"/>
    <property type="match status" value="1"/>
</dbReference>
<evidence type="ECO:0000259" key="5">
    <source>
        <dbReference type="Pfam" id="PF24517"/>
    </source>
</evidence>
<dbReference type="Proteomes" id="UP000576393">
    <property type="component" value="Unassembled WGS sequence"/>
</dbReference>
<keyword evidence="2" id="KW-0964">Secreted</keyword>
<feature type="chain" id="PRO_5032779529" description="Carbohydrate-binding module family 96 domain-containing protein" evidence="4">
    <location>
        <begin position="27"/>
        <end position="665"/>
    </location>
</feature>
<comment type="subcellular location">
    <subcellularLocation>
        <location evidence="1">Secreted</location>
    </subcellularLocation>
</comment>
<evidence type="ECO:0000256" key="2">
    <source>
        <dbReference type="ARBA" id="ARBA00022525"/>
    </source>
</evidence>
<organism evidence="6 7">
    <name type="scientific">Streptosporangium sandarakinum</name>
    <dbReference type="NCBI Taxonomy" id="1260955"/>
    <lineage>
        <taxon>Bacteria</taxon>
        <taxon>Bacillati</taxon>
        <taxon>Actinomycetota</taxon>
        <taxon>Actinomycetes</taxon>
        <taxon>Streptosporangiales</taxon>
        <taxon>Streptosporangiaceae</taxon>
        <taxon>Streptosporangium</taxon>
    </lineage>
</organism>
<dbReference type="CDD" id="cd11577">
    <property type="entry name" value="GH71"/>
    <property type="match status" value="1"/>
</dbReference>
<accession>A0A852UUG6</accession>